<accession>C4GJF9</accession>
<gene>
    <name evidence="1" type="ORF">GCWU000324_02182</name>
</gene>
<organism evidence="1 2">
    <name type="scientific">Kingella oralis ATCC 51147</name>
    <dbReference type="NCBI Taxonomy" id="629741"/>
    <lineage>
        <taxon>Bacteria</taxon>
        <taxon>Pseudomonadati</taxon>
        <taxon>Pseudomonadota</taxon>
        <taxon>Betaproteobacteria</taxon>
        <taxon>Neisseriales</taxon>
        <taxon>Neisseriaceae</taxon>
        <taxon>Kingella</taxon>
    </lineage>
</organism>
<name>C4GJF9_9NEIS</name>
<dbReference type="HOGENOM" id="CLU_3311204_0_0_4"/>
<dbReference type="STRING" id="629741.GCWU000324_02182"/>
<protein>
    <submittedName>
        <fullName evidence="1">Uncharacterized protein</fullName>
    </submittedName>
</protein>
<reference evidence="1" key="1">
    <citation type="submission" date="2009-04" db="EMBL/GenBank/DDBJ databases">
        <authorList>
            <person name="Weinstock G."/>
            <person name="Sodergren E."/>
            <person name="Clifton S."/>
            <person name="Fulton L."/>
            <person name="Fulton B."/>
            <person name="Courtney L."/>
            <person name="Fronick C."/>
            <person name="Harrison M."/>
            <person name="Strong C."/>
            <person name="Farmer C."/>
            <person name="Delahaunty K."/>
            <person name="Markovic C."/>
            <person name="Hall O."/>
            <person name="Minx P."/>
            <person name="Tomlinson C."/>
            <person name="Mitreva M."/>
            <person name="Nelson J."/>
            <person name="Hou S."/>
            <person name="Wollam A."/>
            <person name="Pepin K.H."/>
            <person name="Johnson M."/>
            <person name="Bhonagiri V."/>
            <person name="Nash W.E."/>
            <person name="Warren W."/>
            <person name="Chinwalla A."/>
            <person name="Mardis E.R."/>
            <person name="Wilson R.K."/>
        </authorList>
    </citation>
    <scope>NUCLEOTIDE SEQUENCE [LARGE SCALE GENOMIC DNA]</scope>
    <source>
        <strain evidence="1">ATCC 51147</strain>
    </source>
</reference>
<dbReference type="Proteomes" id="UP000003009">
    <property type="component" value="Unassembled WGS sequence"/>
</dbReference>
<keyword evidence="2" id="KW-1185">Reference proteome</keyword>
<evidence type="ECO:0000313" key="2">
    <source>
        <dbReference type="Proteomes" id="UP000003009"/>
    </source>
</evidence>
<dbReference type="EMBL" id="ACJW02000003">
    <property type="protein sequence ID" value="EEP67931.1"/>
    <property type="molecule type" value="Genomic_DNA"/>
</dbReference>
<proteinExistence type="predicted"/>
<dbReference type="AlphaFoldDB" id="C4GJF9"/>
<evidence type="ECO:0000313" key="1">
    <source>
        <dbReference type="EMBL" id="EEP67931.1"/>
    </source>
</evidence>
<comment type="caution">
    <text evidence="1">The sequence shown here is derived from an EMBL/GenBank/DDBJ whole genome shotgun (WGS) entry which is preliminary data.</text>
</comment>
<sequence length="39" mass="4395">MTTACCQRQPETFNTITNLKPLQTQVGRAFMPDVFSYGV</sequence>